<gene>
    <name evidence="2" type="ORF">A1Q1_00624</name>
</gene>
<evidence type="ECO:0000256" key="1">
    <source>
        <dbReference type="SAM" id="MobiDB-lite"/>
    </source>
</evidence>
<dbReference type="GeneID" id="25984138"/>
<accession>J6F4H6</accession>
<protein>
    <submittedName>
        <fullName evidence="2">Uncharacterized protein</fullName>
    </submittedName>
</protein>
<sequence length="194" mass="21568">MPSSADYDYRPYLVSDTVYPTLRDACEAMKTITKEYPHTRMHMDLWGVVTASRGWPPVGSTPRADEQYAKRPPESKVEREAAGNPPFRAYLHAVVSAEGTEAHFRKLARDGAMCGPVEGREQHSPRYLEAAEYAKGLPDSVEERFELVAKDKDEGGLRAWPDGPWVERPEDPNASLPAKAYSTQTPDGTSEASQ</sequence>
<comment type="caution">
    <text evidence="2">The sequence shown here is derived from an EMBL/GenBank/DDBJ whole genome shotgun (WGS) entry which is preliminary data.</text>
</comment>
<feature type="compositionally biased region" description="Basic and acidic residues" evidence="1">
    <location>
        <begin position="63"/>
        <end position="81"/>
    </location>
</feature>
<dbReference type="VEuPathDB" id="FungiDB:A1Q1_00624"/>
<reference evidence="2 3" key="1">
    <citation type="journal article" date="2012" name="Eukaryot. Cell">
        <title>Draft genome sequence of CBS 2479, the standard type strain of Trichosporon asahii.</title>
        <authorList>
            <person name="Yang R.Y."/>
            <person name="Li H.T."/>
            <person name="Zhu H."/>
            <person name="Zhou G.P."/>
            <person name="Wang M."/>
            <person name="Wang L."/>
        </authorList>
    </citation>
    <scope>NUCLEOTIDE SEQUENCE [LARGE SCALE GENOMIC DNA]</scope>
    <source>
        <strain evidence="3">ATCC 90039 / CBS 2479 / JCM 2466 / KCTC 7840 / NCYC 2677 / UAMH 7654</strain>
    </source>
</reference>
<evidence type="ECO:0000313" key="2">
    <source>
        <dbReference type="EMBL" id="EJT50157.1"/>
    </source>
</evidence>
<feature type="region of interest" description="Disordered" evidence="1">
    <location>
        <begin position="149"/>
        <end position="194"/>
    </location>
</feature>
<dbReference type="Proteomes" id="UP000002748">
    <property type="component" value="Unassembled WGS sequence"/>
</dbReference>
<organism evidence="2 3">
    <name type="scientific">Trichosporon asahii var. asahii (strain ATCC 90039 / CBS 2479 / JCM 2466 / KCTC 7840 / NBRC 103889/ NCYC 2677 / UAMH 7654)</name>
    <name type="common">Yeast</name>
    <dbReference type="NCBI Taxonomy" id="1186058"/>
    <lineage>
        <taxon>Eukaryota</taxon>
        <taxon>Fungi</taxon>
        <taxon>Dikarya</taxon>
        <taxon>Basidiomycota</taxon>
        <taxon>Agaricomycotina</taxon>
        <taxon>Tremellomycetes</taxon>
        <taxon>Trichosporonales</taxon>
        <taxon>Trichosporonaceae</taxon>
        <taxon>Trichosporon</taxon>
    </lineage>
</organism>
<feature type="region of interest" description="Disordered" evidence="1">
    <location>
        <begin position="57"/>
        <end position="81"/>
    </location>
</feature>
<dbReference type="AlphaFoldDB" id="J6F4H6"/>
<dbReference type="EMBL" id="ALBS01000126">
    <property type="protein sequence ID" value="EJT50157.1"/>
    <property type="molecule type" value="Genomic_DNA"/>
</dbReference>
<name>J6F4H6_TRIAS</name>
<evidence type="ECO:0000313" key="3">
    <source>
        <dbReference type="Proteomes" id="UP000002748"/>
    </source>
</evidence>
<dbReference type="RefSeq" id="XP_014181414.1">
    <property type="nucleotide sequence ID" value="XM_014325939.1"/>
</dbReference>
<dbReference type="KEGG" id="tasa:A1Q1_00624"/>
<proteinExistence type="predicted"/>
<dbReference type="HOGENOM" id="CLU_1403344_0_0_1"/>
<feature type="compositionally biased region" description="Polar residues" evidence="1">
    <location>
        <begin position="181"/>
        <end position="194"/>
    </location>
</feature>